<feature type="transmembrane region" description="Helical" evidence="1">
    <location>
        <begin position="359"/>
        <end position="380"/>
    </location>
</feature>
<dbReference type="Proteomes" id="UP000192761">
    <property type="component" value="Unassembled WGS sequence"/>
</dbReference>
<dbReference type="SUPFAM" id="SSF82714">
    <property type="entry name" value="Multidrug efflux transporter AcrB TolC docking domain, DN and DC subdomains"/>
    <property type="match status" value="2"/>
</dbReference>
<dbReference type="InterPro" id="IPR001036">
    <property type="entry name" value="Acrflvin-R"/>
</dbReference>
<reference evidence="2 3" key="1">
    <citation type="submission" date="2017-04" db="EMBL/GenBank/DDBJ databases">
        <authorList>
            <person name="Afonso C.L."/>
            <person name="Miller P.J."/>
            <person name="Scott M.A."/>
            <person name="Spackman E."/>
            <person name="Goraichik I."/>
            <person name="Dimitrov K.M."/>
            <person name="Suarez D.L."/>
            <person name="Swayne D.E."/>
        </authorList>
    </citation>
    <scope>NUCLEOTIDE SEQUENCE [LARGE SCALE GENOMIC DNA]</scope>
    <source>
        <strain evidence="2 3">DSM 23236</strain>
    </source>
</reference>
<dbReference type="GO" id="GO:0042910">
    <property type="term" value="F:xenobiotic transmembrane transporter activity"/>
    <property type="evidence" value="ECO:0007669"/>
    <property type="project" value="TreeGrafter"/>
</dbReference>
<evidence type="ECO:0000256" key="1">
    <source>
        <dbReference type="SAM" id="Phobius"/>
    </source>
</evidence>
<evidence type="ECO:0000313" key="2">
    <source>
        <dbReference type="EMBL" id="SMC23382.1"/>
    </source>
</evidence>
<feature type="transmembrane region" description="Helical" evidence="1">
    <location>
        <begin position="528"/>
        <end position="546"/>
    </location>
</feature>
<dbReference type="SUPFAM" id="SSF82866">
    <property type="entry name" value="Multidrug efflux transporter AcrB transmembrane domain"/>
    <property type="match status" value="2"/>
</dbReference>
<feature type="transmembrane region" description="Helical" evidence="1">
    <location>
        <begin position="334"/>
        <end position="352"/>
    </location>
</feature>
<keyword evidence="3" id="KW-1185">Reference proteome</keyword>
<keyword evidence="1" id="KW-0472">Membrane</keyword>
<feature type="transmembrane region" description="Helical" evidence="1">
    <location>
        <begin position="953"/>
        <end position="972"/>
    </location>
</feature>
<dbReference type="RefSeq" id="WP_084090254.1">
    <property type="nucleotide sequence ID" value="NZ_FWXD01000008.1"/>
</dbReference>
<accession>A0A1W1XHX0</accession>
<dbReference type="Gene3D" id="3.30.70.1320">
    <property type="entry name" value="Multidrug efflux transporter AcrB pore domain like"/>
    <property type="match status" value="1"/>
</dbReference>
<dbReference type="Gene3D" id="1.20.1640.10">
    <property type="entry name" value="Multidrug efflux transporter AcrB transmembrane domain"/>
    <property type="match status" value="2"/>
</dbReference>
<keyword evidence="1" id="KW-1133">Transmembrane helix</keyword>
<feature type="transmembrane region" description="Helical" evidence="1">
    <location>
        <begin position="984"/>
        <end position="1010"/>
    </location>
</feature>
<name>A0A1W1XHX0_9NEIS</name>
<feature type="transmembrane region" description="Helical" evidence="1">
    <location>
        <begin position="885"/>
        <end position="904"/>
    </location>
</feature>
<dbReference type="Gene3D" id="3.30.70.1430">
    <property type="entry name" value="Multidrug efflux transporter AcrB pore domain"/>
    <property type="match status" value="2"/>
</dbReference>
<evidence type="ECO:0000313" key="3">
    <source>
        <dbReference type="Proteomes" id="UP000192761"/>
    </source>
</evidence>
<sequence length="1038" mass="110812">MNFSAWSIRRPIPSILLFVVLTLAGLLGFDRLQIRDLPDIDLPAITVGVVLPGATPSQMETEVTRKVENALAGLGQVDHIGSTVIEGASETTLTFRLNKNMQDAMEEVRNALSSIRASLPPDVRDPLISRVRTSGSPILTYAVDSASLDEVDLSWFVDDTLGKTLLSVSGVGQITRQGGVRREVAVELDPTRLKSLNVTAADVGNQILAVQQDAAGGHGRVGGGEQSLRAYGMARSVDDLANLPIPLAGGQQSVRLGDIAEVKDTTSERRNMALLNGKSVVSFQILMAKGASEVDVAARVRAAIAGLATRYPQVHINEVSSTVGFTQQQYDDSMRTLFEGMLLTVVVVWLFLRDWRATAISAVTLPLAVLPAFLVMYLLGYTLNTVTLLALTLVIGFLVDDAIVEVENIERHLHMGKTPFQAALDAADEIGLAVIATSLALVGVFLPMAFIGGASGVIFQQFGLTTSVAVLASLLVARLLTPMMAAYLLKAGVKLVPSAQPEAPAEPGRLMRRYLRVLHWCLAHPRKTSVMAGAFFVLSLLFAATLPEDFIPADDSNEVTVNVTAPPGQTMDDTVAVVEAVRAAALHEPEVQSVFASIGLGSQLGGDSGAGIGDVDNATVLLTLKKDRQRSRQQVEAALRERLGHVPGARFSIGSGDSGEKYSMVLSGDDPVQLQSAALALARDMRGLQGFGNVSTTASLLRPEIVVHRNPTQAADLGVSTLALSQVLRVATDGEYDINLPKLNLPARQVPIRVRLDERSRRDLDALGQLRVPARSGTVPLATVASFSVESGPSRIERYNRSRNITVDMELNGRSLSDAAALVDALPAMKQLPPGVHRVEVGDLESQKELMSNFLFAILAGIVCVYVVLVLLFDDFLQPGTILSAVPLAAGGAFAALWICDFGFSMSSLIGIIMLVGVVTKNSILLVDYAIMAERDEGMSRTDAIVDACRKRARPIMMTTLAMVAGMLPMAFGLNGDASFRAPMAVVVIGGLLSSTVLSLLVVPVVYEMVDGLRLRGRRWFSRRPPKAIAPVPAESAG</sequence>
<proteinExistence type="predicted"/>
<feature type="transmembrane region" description="Helical" evidence="1">
    <location>
        <begin position="386"/>
        <end position="409"/>
    </location>
</feature>
<feature type="transmembrane region" description="Helical" evidence="1">
    <location>
        <begin position="430"/>
        <end position="452"/>
    </location>
</feature>
<dbReference type="GO" id="GO:0005886">
    <property type="term" value="C:plasma membrane"/>
    <property type="evidence" value="ECO:0007669"/>
    <property type="project" value="TreeGrafter"/>
</dbReference>
<dbReference type="Pfam" id="PF00873">
    <property type="entry name" value="ACR_tran"/>
    <property type="match status" value="1"/>
</dbReference>
<dbReference type="Gene3D" id="3.30.2090.10">
    <property type="entry name" value="Multidrug efflux transporter AcrB TolC docking domain, DN and DC subdomains"/>
    <property type="match status" value="2"/>
</dbReference>
<dbReference type="OrthoDB" id="9177212at2"/>
<organism evidence="2 3">
    <name type="scientific">Andreprevotia lacus DSM 23236</name>
    <dbReference type="NCBI Taxonomy" id="1121001"/>
    <lineage>
        <taxon>Bacteria</taxon>
        <taxon>Pseudomonadati</taxon>
        <taxon>Pseudomonadota</taxon>
        <taxon>Betaproteobacteria</taxon>
        <taxon>Neisseriales</taxon>
        <taxon>Chitinibacteraceae</taxon>
        <taxon>Andreprevotia</taxon>
    </lineage>
</organism>
<dbReference type="InterPro" id="IPR027463">
    <property type="entry name" value="AcrB_DN_DC_subdom"/>
</dbReference>
<dbReference type="EMBL" id="FWXD01000008">
    <property type="protein sequence ID" value="SMC23382.1"/>
    <property type="molecule type" value="Genomic_DNA"/>
</dbReference>
<protein>
    <submittedName>
        <fullName evidence="2">Multidrug efflux pump subunit AcrB</fullName>
    </submittedName>
</protein>
<dbReference type="PANTHER" id="PTHR32063">
    <property type="match status" value="1"/>
</dbReference>
<feature type="transmembrane region" description="Helical" evidence="1">
    <location>
        <begin position="854"/>
        <end position="873"/>
    </location>
</feature>
<gene>
    <name evidence="2" type="ORF">SAMN02745857_01584</name>
</gene>
<feature type="transmembrane region" description="Helical" evidence="1">
    <location>
        <begin position="910"/>
        <end position="932"/>
    </location>
</feature>
<keyword evidence="1" id="KW-0812">Transmembrane</keyword>
<dbReference type="PRINTS" id="PR00702">
    <property type="entry name" value="ACRIFLAVINRP"/>
</dbReference>
<dbReference type="SUPFAM" id="SSF82693">
    <property type="entry name" value="Multidrug efflux transporter AcrB pore domain, PN1, PN2, PC1 and PC2 subdomains"/>
    <property type="match status" value="3"/>
</dbReference>
<dbReference type="STRING" id="1121001.SAMN02745857_01584"/>
<feature type="transmembrane region" description="Helical" evidence="1">
    <location>
        <begin position="458"/>
        <end position="480"/>
    </location>
</feature>
<dbReference type="PANTHER" id="PTHR32063:SF77">
    <property type="entry name" value="ACR FAMILY TRANSPORT PROTEIN"/>
    <property type="match status" value="1"/>
</dbReference>
<dbReference type="Gene3D" id="3.30.70.1440">
    <property type="entry name" value="Multidrug efflux transporter AcrB pore domain"/>
    <property type="match status" value="1"/>
</dbReference>
<dbReference type="AlphaFoldDB" id="A0A1W1XHX0"/>